<dbReference type="RefSeq" id="WP_062469801.1">
    <property type="nucleotide sequence ID" value="NZ_BBYN01000015.1"/>
</dbReference>
<name>A0A1S6IQW9_9LACT</name>
<keyword evidence="2 5" id="KW-0560">Oxidoreductase</keyword>
<dbReference type="SUPFAM" id="SSF55347">
    <property type="entry name" value="Glyceraldehyde-3-phosphate dehydrogenase-like, C-terminal domain"/>
    <property type="match status" value="1"/>
</dbReference>
<dbReference type="GO" id="GO:0000166">
    <property type="term" value="F:nucleotide binding"/>
    <property type="evidence" value="ECO:0007669"/>
    <property type="project" value="InterPro"/>
</dbReference>
<dbReference type="KEGG" id="jda:BW727_101582"/>
<dbReference type="Gene3D" id="3.40.50.720">
    <property type="entry name" value="NAD(P)-binding Rossmann-like Domain"/>
    <property type="match status" value="1"/>
</dbReference>
<dbReference type="Gene3D" id="3.30.360.10">
    <property type="entry name" value="Dihydrodipicolinate Reductase, domain 2"/>
    <property type="match status" value="1"/>
</dbReference>
<reference evidence="5 6" key="1">
    <citation type="journal article" date="2014" name="Int. J. Syst. Evol. Microbiol.">
        <title>Jeotgalibaca dankookensis gen. nov., sp. nov., a member of the family Carnobacteriaceae, isolated from seujeot (Korean traditional food).</title>
        <authorList>
            <person name="Lee D.G."/>
            <person name="Trujillo M.E."/>
            <person name="Kang H."/>
            <person name="Ahn T.Y."/>
        </authorList>
    </citation>
    <scope>NUCLEOTIDE SEQUENCE [LARGE SCALE GENOMIC DNA]</scope>
    <source>
        <strain evidence="5 6">EX-07</strain>
    </source>
</reference>
<dbReference type="PANTHER" id="PTHR22604">
    <property type="entry name" value="OXIDOREDUCTASES"/>
    <property type="match status" value="1"/>
</dbReference>
<accession>A0A1S6IQW9</accession>
<comment type="similarity">
    <text evidence="1">Belongs to the Gfo/Idh/MocA family.</text>
</comment>
<protein>
    <submittedName>
        <fullName evidence="5">Glucose--fructose oxidoreductase</fullName>
        <ecNumber evidence="5">1.1.99.28</ecNumber>
    </submittedName>
</protein>
<sequence length="322" mass="36046">MKQLNWAILGTGTIASEFATQFAAEEAVLYGVASRTHTKATDFASKYDIPHTYDSYEAALADEAIDVIYVAVPHSHHYQLIKESLQAGKHVLCEKVITVNGAQLTEVKTLAEEKGLYLSEAMTIYNMPLYKKLTEWISSNDLGPLKMIQASFGSFKEEDPSLYFFNKDLAGGALFDIGTYALSFVRQFLTSKPTEVKTMGNLHQSGVDETSAIIMRNAENEMATVSLTFRAKMPKHGVVAFEKGFLTITDYPRASEARFTSNEGQEQVIQAGDSKQALNYEIANFTQMILNKEQNHTLEKTVDVLEIMDEVRKEWGLTYPFE</sequence>
<organism evidence="5 6">
    <name type="scientific">Jeotgalibaca dankookensis</name>
    <dbReference type="NCBI Taxonomy" id="708126"/>
    <lineage>
        <taxon>Bacteria</taxon>
        <taxon>Bacillati</taxon>
        <taxon>Bacillota</taxon>
        <taxon>Bacilli</taxon>
        <taxon>Lactobacillales</taxon>
        <taxon>Carnobacteriaceae</taxon>
        <taxon>Jeotgalibaca</taxon>
    </lineage>
</organism>
<feature type="domain" description="Gfo/Idh/MocA-like oxidoreductase N-terminal" evidence="3">
    <location>
        <begin position="4"/>
        <end position="119"/>
    </location>
</feature>
<evidence type="ECO:0000313" key="6">
    <source>
        <dbReference type="Proteomes" id="UP000188993"/>
    </source>
</evidence>
<dbReference type="PANTHER" id="PTHR22604:SF105">
    <property type="entry name" value="TRANS-1,2-DIHYDROBENZENE-1,2-DIOL DEHYDROGENASE"/>
    <property type="match status" value="1"/>
</dbReference>
<dbReference type="Pfam" id="PF22725">
    <property type="entry name" value="GFO_IDH_MocA_C3"/>
    <property type="match status" value="1"/>
</dbReference>
<dbReference type="SUPFAM" id="SSF51735">
    <property type="entry name" value="NAD(P)-binding Rossmann-fold domains"/>
    <property type="match status" value="1"/>
</dbReference>
<dbReference type="EMBL" id="CP019728">
    <property type="protein sequence ID" value="AQS53948.1"/>
    <property type="molecule type" value="Genomic_DNA"/>
</dbReference>
<evidence type="ECO:0000313" key="5">
    <source>
        <dbReference type="EMBL" id="AQS53948.1"/>
    </source>
</evidence>
<evidence type="ECO:0000259" key="4">
    <source>
        <dbReference type="Pfam" id="PF22725"/>
    </source>
</evidence>
<dbReference type="EC" id="1.1.99.28" evidence="5"/>
<evidence type="ECO:0000259" key="3">
    <source>
        <dbReference type="Pfam" id="PF01408"/>
    </source>
</evidence>
<dbReference type="AlphaFoldDB" id="A0A1S6IQW9"/>
<evidence type="ECO:0000256" key="1">
    <source>
        <dbReference type="ARBA" id="ARBA00010928"/>
    </source>
</evidence>
<feature type="domain" description="GFO/IDH/MocA-like oxidoreductase" evidence="4">
    <location>
        <begin position="130"/>
        <end position="244"/>
    </location>
</feature>
<dbReference type="Proteomes" id="UP000188993">
    <property type="component" value="Chromosome"/>
</dbReference>
<keyword evidence="6" id="KW-1185">Reference proteome</keyword>
<evidence type="ECO:0000256" key="2">
    <source>
        <dbReference type="ARBA" id="ARBA00023002"/>
    </source>
</evidence>
<dbReference type="STRING" id="708126.BW727_101582"/>
<dbReference type="GO" id="GO:0047061">
    <property type="term" value="F:glucose-fructose oxidoreductase activity"/>
    <property type="evidence" value="ECO:0007669"/>
    <property type="project" value="UniProtKB-EC"/>
</dbReference>
<gene>
    <name evidence="5" type="primary">gfo_2</name>
    <name evidence="5" type="ORF">BW727_101582</name>
</gene>
<dbReference type="OrthoDB" id="9815825at2"/>
<dbReference type="InterPro" id="IPR036291">
    <property type="entry name" value="NAD(P)-bd_dom_sf"/>
</dbReference>
<dbReference type="InterPro" id="IPR055170">
    <property type="entry name" value="GFO_IDH_MocA-like_dom"/>
</dbReference>
<proteinExistence type="inferred from homology"/>
<dbReference type="InterPro" id="IPR000683">
    <property type="entry name" value="Gfo/Idh/MocA-like_OxRdtase_N"/>
</dbReference>
<dbReference type="Pfam" id="PF01408">
    <property type="entry name" value="GFO_IDH_MocA"/>
    <property type="match status" value="1"/>
</dbReference>
<dbReference type="InterPro" id="IPR050984">
    <property type="entry name" value="Gfo/Idh/MocA_domain"/>
</dbReference>